<dbReference type="SUPFAM" id="SSF56752">
    <property type="entry name" value="D-aminoacid aminotransferase-like PLP-dependent enzymes"/>
    <property type="match status" value="1"/>
</dbReference>
<evidence type="ECO:0000256" key="3">
    <source>
        <dbReference type="ARBA" id="ARBA00014472"/>
    </source>
</evidence>
<evidence type="ECO:0000313" key="9">
    <source>
        <dbReference type="Proteomes" id="UP000184066"/>
    </source>
</evidence>
<dbReference type="InterPro" id="IPR001544">
    <property type="entry name" value="Aminotrans_IV"/>
</dbReference>
<feature type="region of interest" description="Disordered" evidence="7">
    <location>
        <begin position="1"/>
        <end position="24"/>
    </location>
</feature>
<dbReference type="InterPro" id="IPR018300">
    <property type="entry name" value="Aminotrans_IV_CS"/>
</dbReference>
<keyword evidence="8" id="KW-0456">Lyase</keyword>
<evidence type="ECO:0000256" key="6">
    <source>
        <dbReference type="RuleBase" id="RU004516"/>
    </source>
</evidence>
<dbReference type="InterPro" id="IPR036038">
    <property type="entry name" value="Aminotransferase-like"/>
</dbReference>
<accession>A0A1M7STI3</accession>
<dbReference type="Pfam" id="PF01063">
    <property type="entry name" value="Aminotran_4"/>
    <property type="match status" value="1"/>
</dbReference>
<dbReference type="GO" id="GO:0016829">
    <property type="term" value="F:lyase activity"/>
    <property type="evidence" value="ECO:0007669"/>
    <property type="project" value="UniProtKB-KW"/>
</dbReference>
<reference evidence="8 9" key="1">
    <citation type="submission" date="2016-12" db="EMBL/GenBank/DDBJ databases">
        <authorList>
            <person name="Song W.-J."/>
            <person name="Kurnit D.M."/>
        </authorList>
    </citation>
    <scope>NUCLEOTIDE SEQUENCE [LARGE SCALE GENOMIC DNA]</scope>
    <source>
        <strain evidence="8 9">CGMCC 1.10808</strain>
    </source>
</reference>
<keyword evidence="9" id="KW-1185">Reference proteome</keyword>
<dbReference type="Gene3D" id="3.30.470.10">
    <property type="match status" value="1"/>
</dbReference>
<dbReference type="RefSeq" id="WP_083581208.1">
    <property type="nucleotide sequence ID" value="NZ_FOHL01000001.1"/>
</dbReference>
<dbReference type="EMBL" id="FRDL01000003">
    <property type="protein sequence ID" value="SHN61706.1"/>
    <property type="molecule type" value="Genomic_DNA"/>
</dbReference>
<evidence type="ECO:0000256" key="1">
    <source>
        <dbReference type="ARBA" id="ARBA00001933"/>
    </source>
</evidence>
<dbReference type="NCBIfam" id="NF005731">
    <property type="entry name" value="PRK07546.1-5"/>
    <property type="match status" value="1"/>
</dbReference>
<comment type="cofactor">
    <cofactor evidence="1 6">
        <name>pyridoxal 5'-phosphate</name>
        <dbReference type="ChEBI" id="CHEBI:597326"/>
    </cofactor>
</comment>
<evidence type="ECO:0000313" key="8">
    <source>
        <dbReference type="EMBL" id="SHN61706.1"/>
    </source>
</evidence>
<dbReference type="InterPro" id="IPR043132">
    <property type="entry name" value="BCAT-like_C"/>
</dbReference>
<gene>
    <name evidence="8" type="ORF">SAMN05216200_103199</name>
</gene>
<sequence length="228" mass="23798">MPAQGPLRDGRGAGAGLNGRAAPQDGAPALIETMLRRDGVYPRRAGHMARLARSCAALGRPLDMAAVEAALDAAPAGGLWRVRLTLDADGRVEVAWTPFAPLAPGAVWRVAISAVRLDPADPWLGHKTTRRAAYEAARAAAPPGVDEALLLNLRGELCEGAITNVFVDRGAGLETPPLSCGLLPGVLRAELLAAGRAREAKLRPEDLRGARLFVGNALRGLIPARLVG</sequence>
<evidence type="ECO:0000256" key="2">
    <source>
        <dbReference type="ARBA" id="ARBA00009320"/>
    </source>
</evidence>
<evidence type="ECO:0000256" key="7">
    <source>
        <dbReference type="SAM" id="MobiDB-lite"/>
    </source>
</evidence>
<comment type="similarity">
    <text evidence="2 5">Belongs to the class-IV pyridoxal-phosphate-dependent aminotransferase family.</text>
</comment>
<dbReference type="PROSITE" id="PS00770">
    <property type="entry name" value="AA_TRANSFER_CLASS_4"/>
    <property type="match status" value="1"/>
</dbReference>
<dbReference type="OrthoDB" id="9809239at2"/>
<keyword evidence="4 6" id="KW-0663">Pyridoxal phosphate</keyword>
<evidence type="ECO:0000256" key="4">
    <source>
        <dbReference type="ARBA" id="ARBA00022898"/>
    </source>
</evidence>
<dbReference type="STRING" id="1189325.SAMN04488119_101198"/>
<dbReference type="Proteomes" id="UP000184066">
    <property type="component" value="Unassembled WGS sequence"/>
</dbReference>
<evidence type="ECO:0000256" key="5">
    <source>
        <dbReference type="RuleBase" id="RU004106"/>
    </source>
</evidence>
<dbReference type="Gene3D" id="3.20.10.10">
    <property type="entry name" value="D-amino Acid Aminotransferase, subunit A, domain 2"/>
    <property type="match status" value="1"/>
</dbReference>
<organism evidence="8 9">
    <name type="scientific">Oceanicella actignis</name>
    <dbReference type="NCBI Taxonomy" id="1189325"/>
    <lineage>
        <taxon>Bacteria</taxon>
        <taxon>Pseudomonadati</taxon>
        <taxon>Pseudomonadota</taxon>
        <taxon>Alphaproteobacteria</taxon>
        <taxon>Rhodobacterales</taxon>
        <taxon>Paracoccaceae</taxon>
        <taxon>Oceanicella</taxon>
    </lineage>
</organism>
<protein>
    <recommendedName>
        <fullName evidence="3">Probable branched-chain-amino-acid aminotransferase</fullName>
    </recommendedName>
</protein>
<dbReference type="AlphaFoldDB" id="A0A1M7STI3"/>
<dbReference type="NCBIfam" id="NF005729">
    <property type="entry name" value="PRK07546.1-3"/>
    <property type="match status" value="1"/>
</dbReference>
<proteinExistence type="inferred from homology"/>
<name>A0A1M7STI3_9RHOB</name>
<dbReference type="InterPro" id="IPR043131">
    <property type="entry name" value="BCAT-like_N"/>
</dbReference>